<evidence type="ECO:0000256" key="1">
    <source>
        <dbReference type="SAM" id="Phobius"/>
    </source>
</evidence>
<keyword evidence="1" id="KW-1133">Transmembrane helix</keyword>
<feature type="transmembrane region" description="Helical" evidence="1">
    <location>
        <begin position="102"/>
        <end position="121"/>
    </location>
</feature>
<feature type="transmembrane region" description="Helical" evidence="1">
    <location>
        <begin position="12"/>
        <end position="31"/>
    </location>
</feature>
<feature type="transmembrane region" description="Helical" evidence="1">
    <location>
        <begin position="156"/>
        <end position="173"/>
    </location>
</feature>
<evidence type="ECO:0008006" key="4">
    <source>
        <dbReference type="Google" id="ProtNLM"/>
    </source>
</evidence>
<gene>
    <name evidence="2" type="ORF">A3E73_00090</name>
</gene>
<comment type="caution">
    <text evidence="2">The sequence shown here is derived from an EMBL/GenBank/DDBJ whole genome shotgun (WGS) entry which is preliminary data.</text>
</comment>
<feature type="transmembrane region" description="Helical" evidence="1">
    <location>
        <begin position="337"/>
        <end position="356"/>
    </location>
</feature>
<feature type="transmembrane region" description="Helical" evidence="1">
    <location>
        <begin position="179"/>
        <end position="212"/>
    </location>
</feature>
<evidence type="ECO:0000313" key="3">
    <source>
        <dbReference type="Proteomes" id="UP000176791"/>
    </source>
</evidence>
<dbReference type="Proteomes" id="UP000176791">
    <property type="component" value="Unassembled WGS sequence"/>
</dbReference>
<feature type="transmembrane region" description="Helical" evidence="1">
    <location>
        <begin position="72"/>
        <end position="90"/>
    </location>
</feature>
<feature type="transmembrane region" description="Helical" evidence="1">
    <location>
        <begin position="305"/>
        <end position="325"/>
    </location>
</feature>
<feature type="transmembrane region" description="Helical" evidence="1">
    <location>
        <begin position="219"/>
        <end position="238"/>
    </location>
</feature>
<feature type="transmembrane region" description="Helical" evidence="1">
    <location>
        <begin position="516"/>
        <end position="535"/>
    </location>
</feature>
<dbReference type="AlphaFoldDB" id="A0A1F5DMT0"/>
<keyword evidence="1" id="KW-0812">Transmembrane</keyword>
<proteinExistence type="predicted"/>
<name>A0A1F5DMT0_9BACT</name>
<sequence length="544" mass="61977">MRLKNTHRLPVNLLIIAGLVLLGLVILRSFLRVGFPQTHDGDMHLARLANLNLAFHDHHFPFRWARNLNHEFGLPIFNFYYYLLELLAFIPMKLGLTIEHSLKLVTVLSYLGAAVIWFIWLKSKFGRFAAAAAGIFSLTAIYPLAVIMIRGSLGEILAYFLLVLNFYLLDRLIKQPNRWHYFLAVGGLAAFLLSHNITVVFGLPLLALFAFIKSRFKTILIFINSVGLTLFFWLPLVLERKFTYFNSIVAGNELFNHFPTLTQLIYMPWGFGISLPGAGDTMSFTLGPVHWLIILLAFFSRKRGFFHWAFLGFVFLALPISSWFWKLFPMLNFVQFPWRLVLFLSLMGSYLAAVAAKAYPKVTALLLAGAIIFTLATVRDQGHFNWPDAFYYHYPFTTTTQLEAMPTWFDASKNAELFGKPDKVFSLAGQEVTAEQIIWKTQRHSYQVTVGRDDQLFERTAYFPGWAVTVDGQPQEIIYENQDYPGLIGYSVTAGSHQIVTQFSDSTPARLWGDRVSLLSLGFLLLYIFVAPVFVGRKTNLVGD</sequence>
<organism evidence="2 3">
    <name type="scientific">Candidatus Beckwithbacteria bacterium RIFCSPHIGHO2_12_FULL_47_17</name>
    <dbReference type="NCBI Taxonomy" id="1797460"/>
    <lineage>
        <taxon>Bacteria</taxon>
        <taxon>Candidatus Beckwithiibacteriota</taxon>
    </lineage>
</organism>
<accession>A0A1F5DMT0</accession>
<feature type="transmembrane region" description="Helical" evidence="1">
    <location>
        <begin position="282"/>
        <end position="299"/>
    </location>
</feature>
<dbReference type="STRING" id="1797460.A3E73_00090"/>
<evidence type="ECO:0000313" key="2">
    <source>
        <dbReference type="EMBL" id="OGD56374.1"/>
    </source>
</evidence>
<keyword evidence="1" id="KW-0472">Membrane</keyword>
<dbReference type="EMBL" id="MEZN01000017">
    <property type="protein sequence ID" value="OGD56374.1"/>
    <property type="molecule type" value="Genomic_DNA"/>
</dbReference>
<reference evidence="2 3" key="1">
    <citation type="journal article" date="2016" name="Nat. Commun.">
        <title>Thousands of microbial genomes shed light on interconnected biogeochemical processes in an aquifer system.</title>
        <authorList>
            <person name="Anantharaman K."/>
            <person name="Brown C.T."/>
            <person name="Hug L.A."/>
            <person name="Sharon I."/>
            <person name="Castelle C.J."/>
            <person name="Probst A.J."/>
            <person name="Thomas B.C."/>
            <person name="Singh A."/>
            <person name="Wilkins M.J."/>
            <person name="Karaoz U."/>
            <person name="Brodie E.L."/>
            <person name="Williams K.H."/>
            <person name="Hubbard S.S."/>
            <person name="Banfield J.F."/>
        </authorList>
    </citation>
    <scope>NUCLEOTIDE SEQUENCE [LARGE SCALE GENOMIC DNA]</scope>
</reference>
<protein>
    <recommendedName>
        <fullName evidence="4">Membrane protein 6-pyruvoyl-tetrahydropterin synthase-related domain-containing protein</fullName>
    </recommendedName>
</protein>